<proteinExistence type="predicted"/>
<evidence type="ECO:0000256" key="1">
    <source>
        <dbReference type="SAM" id="Phobius"/>
    </source>
</evidence>
<dbReference type="Proteomes" id="UP000598174">
    <property type="component" value="Unassembled WGS sequence"/>
</dbReference>
<sequence>MHVVVFAGKLSHVTFVARVLPMHWDSRRLMRFFAGLAMLALAFTTPAPAPATPVAVPSVAVVESVTAPATSVAVRASVPAPSVVRVEHLAPAPAPIVTIIALATLAVLTGASPRVRGERAPPAIRFGH</sequence>
<comment type="caution">
    <text evidence="2">The sequence shown here is derived from an EMBL/GenBank/DDBJ whole genome shotgun (WGS) entry which is preliminary data.</text>
</comment>
<evidence type="ECO:0000313" key="2">
    <source>
        <dbReference type="EMBL" id="GIE12153.1"/>
    </source>
</evidence>
<organism evidence="2 3">
    <name type="scientific">Paractinoplanes ferrugineus</name>
    <dbReference type="NCBI Taxonomy" id="113564"/>
    <lineage>
        <taxon>Bacteria</taxon>
        <taxon>Bacillati</taxon>
        <taxon>Actinomycetota</taxon>
        <taxon>Actinomycetes</taxon>
        <taxon>Micromonosporales</taxon>
        <taxon>Micromonosporaceae</taxon>
        <taxon>Paractinoplanes</taxon>
    </lineage>
</organism>
<accession>A0A919MDW1</accession>
<dbReference type="EMBL" id="BOMM01000036">
    <property type="protein sequence ID" value="GIE12153.1"/>
    <property type="molecule type" value="Genomic_DNA"/>
</dbReference>
<keyword evidence="3" id="KW-1185">Reference proteome</keyword>
<keyword evidence="1" id="KW-0472">Membrane</keyword>
<keyword evidence="1" id="KW-1133">Transmembrane helix</keyword>
<protein>
    <submittedName>
        <fullName evidence="2">Uncharacterized protein</fullName>
    </submittedName>
</protein>
<name>A0A919MDW1_9ACTN</name>
<gene>
    <name evidence="2" type="ORF">Afe05nite_39930</name>
</gene>
<reference evidence="2" key="1">
    <citation type="submission" date="2021-01" db="EMBL/GenBank/DDBJ databases">
        <title>Whole genome shotgun sequence of Actinoplanes ferrugineus NBRC 15555.</title>
        <authorList>
            <person name="Komaki H."/>
            <person name="Tamura T."/>
        </authorList>
    </citation>
    <scope>NUCLEOTIDE SEQUENCE</scope>
    <source>
        <strain evidence="2">NBRC 15555</strain>
    </source>
</reference>
<dbReference type="AlphaFoldDB" id="A0A919MDW1"/>
<keyword evidence="1" id="KW-0812">Transmembrane</keyword>
<evidence type="ECO:0000313" key="3">
    <source>
        <dbReference type="Proteomes" id="UP000598174"/>
    </source>
</evidence>
<feature type="transmembrane region" description="Helical" evidence="1">
    <location>
        <begin position="92"/>
        <end position="111"/>
    </location>
</feature>